<dbReference type="EMBL" id="KZ825150">
    <property type="protein sequence ID" value="PYI17853.1"/>
    <property type="molecule type" value="Genomic_DNA"/>
</dbReference>
<proteinExistence type="predicted"/>
<organism evidence="2 3">
    <name type="scientific">Aspergillus violaceofuscus (strain CBS 115571)</name>
    <dbReference type="NCBI Taxonomy" id="1450538"/>
    <lineage>
        <taxon>Eukaryota</taxon>
        <taxon>Fungi</taxon>
        <taxon>Dikarya</taxon>
        <taxon>Ascomycota</taxon>
        <taxon>Pezizomycotina</taxon>
        <taxon>Eurotiomycetes</taxon>
        <taxon>Eurotiomycetidae</taxon>
        <taxon>Eurotiales</taxon>
        <taxon>Aspergillaceae</taxon>
        <taxon>Aspergillus</taxon>
    </lineage>
</organism>
<sequence length="67" mass="6533">MADGNGSGSGSGLGAGSTDPAPQSSSNMPSQRAPATENVDASPAAMEGTLGDAGLLSETWSHGDRWA</sequence>
<name>A0A2V5H9Z1_ASPV1</name>
<dbReference type="Proteomes" id="UP000249829">
    <property type="component" value="Unassembled WGS sequence"/>
</dbReference>
<protein>
    <submittedName>
        <fullName evidence="2">Uncharacterized protein</fullName>
    </submittedName>
</protein>
<feature type="compositionally biased region" description="Gly residues" evidence="1">
    <location>
        <begin position="1"/>
        <end position="15"/>
    </location>
</feature>
<gene>
    <name evidence="2" type="ORF">BO99DRAFT_403942</name>
</gene>
<accession>A0A2V5H9Z1</accession>
<evidence type="ECO:0000313" key="3">
    <source>
        <dbReference type="Proteomes" id="UP000249829"/>
    </source>
</evidence>
<feature type="region of interest" description="Disordered" evidence="1">
    <location>
        <begin position="1"/>
        <end position="67"/>
    </location>
</feature>
<feature type="compositionally biased region" description="Polar residues" evidence="1">
    <location>
        <begin position="20"/>
        <end position="30"/>
    </location>
</feature>
<keyword evidence="3" id="KW-1185">Reference proteome</keyword>
<reference evidence="2 3" key="1">
    <citation type="submission" date="2018-02" db="EMBL/GenBank/DDBJ databases">
        <title>The genomes of Aspergillus section Nigri reveals drivers in fungal speciation.</title>
        <authorList>
            <consortium name="DOE Joint Genome Institute"/>
            <person name="Vesth T.C."/>
            <person name="Nybo J."/>
            <person name="Theobald S."/>
            <person name="Brandl J."/>
            <person name="Frisvad J.C."/>
            <person name="Nielsen K.F."/>
            <person name="Lyhne E.K."/>
            <person name="Kogle M.E."/>
            <person name="Kuo A."/>
            <person name="Riley R."/>
            <person name="Clum A."/>
            <person name="Nolan M."/>
            <person name="Lipzen A."/>
            <person name="Salamov A."/>
            <person name="Henrissat B."/>
            <person name="Wiebenga A."/>
            <person name="De vries R.P."/>
            <person name="Grigoriev I.V."/>
            <person name="Mortensen U.H."/>
            <person name="Andersen M.R."/>
            <person name="Baker S.E."/>
        </authorList>
    </citation>
    <scope>NUCLEOTIDE SEQUENCE [LARGE SCALE GENOMIC DNA]</scope>
    <source>
        <strain evidence="2 3">CBS 115571</strain>
    </source>
</reference>
<evidence type="ECO:0000313" key="2">
    <source>
        <dbReference type="EMBL" id="PYI17853.1"/>
    </source>
</evidence>
<dbReference type="AlphaFoldDB" id="A0A2V5H9Z1"/>
<evidence type="ECO:0000256" key="1">
    <source>
        <dbReference type="SAM" id="MobiDB-lite"/>
    </source>
</evidence>
<dbReference type="OMA" id="SETWSHG"/>